<dbReference type="GO" id="GO:0016020">
    <property type="term" value="C:membrane"/>
    <property type="evidence" value="ECO:0007669"/>
    <property type="project" value="UniProtKB-SubCell"/>
</dbReference>
<evidence type="ECO:0000313" key="19">
    <source>
        <dbReference type="Proteomes" id="UP000054359"/>
    </source>
</evidence>
<keyword evidence="4" id="KW-0812">Transmembrane</keyword>
<comment type="similarity">
    <text evidence="2">Belongs to the protein-tyrosine phosphatase family. Receptor class 2A subfamily.</text>
</comment>
<keyword evidence="5" id="KW-0732">Signal</keyword>
<dbReference type="Proteomes" id="UP000054359">
    <property type="component" value="Unassembled WGS sequence"/>
</dbReference>
<keyword evidence="7" id="KW-0378">Hydrolase</keyword>
<evidence type="ECO:0000259" key="16">
    <source>
        <dbReference type="PROSITE" id="PS50835"/>
    </source>
</evidence>
<evidence type="ECO:0000256" key="7">
    <source>
        <dbReference type="ARBA" id="ARBA00022801"/>
    </source>
</evidence>
<keyword evidence="11" id="KW-1015">Disulfide bond</keyword>
<dbReference type="Gene3D" id="2.60.40.10">
    <property type="entry name" value="Immunoglobulins"/>
    <property type="match status" value="2"/>
</dbReference>
<dbReference type="InterPro" id="IPR036116">
    <property type="entry name" value="FN3_sf"/>
</dbReference>
<keyword evidence="12" id="KW-0675">Receptor</keyword>
<evidence type="ECO:0000256" key="13">
    <source>
        <dbReference type="ARBA" id="ARBA00023180"/>
    </source>
</evidence>
<dbReference type="InterPro" id="IPR003598">
    <property type="entry name" value="Ig_sub2"/>
</dbReference>
<feature type="domain" description="Ig-like" evidence="16">
    <location>
        <begin position="1"/>
        <end position="73"/>
    </location>
</feature>
<evidence type="ECO:0000259" key="17">
    <source>
        <dbReference type="PROSITE" id="PS50853"/>
    </source>
</evidence>
<keyword evidence="10" id="KW-0472">Membrane</keyword>
<dbReference type="Pfam" id="PF00041">
    <property type="entry name" value="fn3"/>
    <property type="match status" value="1"/>
</dbReference>
<name>A0A087TAD7_STEMI</name>
<dbReference type="PROSITE" id="PS50853">
    <property type="entry name" value="FN3"/>
    <property type="match status" value="1"/>
</dbReference>
<dbReference type="SUPFAM" id="SSF49265">
    <property type="entry name" value="Fibronectin type III"/>
    <property type="match status" value="1"/>
</dbReference>
<evidence type="ECO:0000256" key="1">
    <source>
        <dbReference type="ARBA" id="ARBA00004167"/>
    </source>
</evidence>
<evidence type="ECO:0000313" key="18">
    <source>
        <dbReference type="EMBL" id="KFM62076.1"/>
    </source>
</evidence>
<keyword evidence="14" id="KW-0393">Immunoglobulin domain</keyword>
<dbReference type="SUPFAM" id="SSF48726">
    <property type="entry name" value="Immunoglobulin"/>
    <property type="match status" value="1"/>
</dbReference>
<protein>
    <recommendedName>
        <fullName evidence="3">protein-tyrosine-phosphatase</fullName>
        <ecNumber evidence="3">3.1.3.48</ecNumber>
    </recommendedName>
</protein>
<evidence type="ECO:0000256" key="15">
    <source>
        <dbReference type="ARBA" id="ARBA00051722"/>
    </source>
</evidence>
<dbReference type="FunFam" id="2.60.40.10:FF:000027">
    <property type="entry name" value="receptor-type tyrosine-protein phosphatase delta isoform X1"/>
    <property type="match status" value="1"/>
</dbReference>
<dbReference type="GO" id="GO:0030154">
    <property type="term" value="P:cell differentiation"/>
    <property type="evidence" value="ECO:0007669"/>
    <property type="project" value="UniProtKB-ARBA"/>
</dbReference>
<organism evidence="18 19">
    <name type="scientific">Stegodyphus mimosarum</name>
    <name type="common">African social velvet spider</name>
    <dbReference type="NCBI Taxonomy" id="407821"/>
    <lineage>
        <taxon>Eukaryota</taxon>
        <taxon>Metazoa</taxon>
        <taxon>Ecdysozoa</taxon>
        <taxon>Arthropoda</taxon>
        <taxon>Chelicerata</taxon>
        <taxon>Arachnida</taxon>
        <taxon>Araneae</taxon>
        <taxon>Araneomorphae</taxon>
        <taxon>Entelegynae</taxon>
        <taxon>Eresoidea</taxon>
        <taxon>Eresidae</taxon>
        <taxon>Stegodyphus</taxon>
    </lineage>
</organism>
<dbReference type="EC" id="3.1.3.48" evidence="3"/>
<dbReference type="InterPro" id="IPR007110">
    <property type="entry name" value="Ig-like_dom"/>
</dbReference>
<keyword evidence="9" id="KW-1133">Transmembrane helix</keyword>
<gene>
    <name evidence="18" type="ORF">X975_25372</name>
</gene>
<dbReference type="InterPro" id="IPR050964">
    <property type="entry name" value="Striated_Muscle_Regulatory"/>
</dbReference>
<feature type="non-terminal residue" evidence="18">
    <location>
        <position position="172"/>
    </location>
</feature>
<dbReference type="SMART" id="SM00060">
    <property type="entry name" value="FN3"/>
    <property type="match status" value="1"/>
</dbReference>
<feature type="domain" description="Fibronectin type-III" evidence="17">
    <location>
        <begin position="80"/>
        <end position="171"/>
    </location>
</feature>
<comment type="catalytic activity">
    <reaction evidence="15">
        <text>O-phospho-L-tyrosyl-[protein] + H2O = L-tyrosyl-[protein] + phosphate</text>
        <dbReference type="Rhea" id="RHEA:10684"/>
        <dbReference type="Rhea" id="RHEA-COMP:10136"/>
        <dbReference type="Rhea" id="RHEA-COMP:20101"/>
        <dbReference type="ChEBI" id="CHEBI:15377"/>
        <dbReference type="ChEBI" id="CHEBI:43474"/>
        <dbReference type="ChEBI" id="CHEBI:46858"/>
        <dbReference type="ChEBI" id="CHEBI:61978"/>
        <dbReference type="EC" id="3.1.3.48"/>
    </reaction>
</comment>
<proteinExistence type="inferred from homology"/>
<evidence type="ECO:0000256" key="5">
    <source>
        <dbReference type="ARBA" id="ARBA00022729"/>
    </source>
</evidence>
<dbReference type="OMA" id="PKNAHQA"/>
<dbReference type="InterPro" id="IPR003961">
    <property type="entry name" value="FN3_dom"/>
</dbReference>
<reference evidence="18 19" key="1">
    <citation type="submission" date="2013-11" db="EMBL/GenBank/DDBJ databases">
        <title>Genome sequencing of Stegodyphus mimosarum.</title>
        <authorList>
            <person name="Bechsgaard J."/>
        </authorList>
    </citation>
    <scope>NUCLEOTIDE SEQUENCE [LARGE SCALE GENOMIC DNA]</scope>
</reference>
<dbReference type="CDD" id="cd00063">
    <property type="entry name" value="FN3"/>
    <property type="match status" value="1"/>
</dbReference>
<evidence type="ECO:0000256" key="3">
    <source>
        <dbReference type="ARBA" id="ARBA00013064"/>
    </source>
</evidence>
<dbReference type="SMART" id="SM00408">
    <property type="entry name" value="IGc2"/>
    <property type="match status" value="1"/>
</dbReference>
<dbReference type="InterPro" id="IPR036179">
    <property type="entry name" value="Ig-like_dom_sf"/>
</dbReference>
<dbReference type="Pfam" id="PF13927">
    <property type="entry name" value="Ig_3"/>
    <property type="match status" value="1"/>
</dbReference>
<dbReference type="OrthoDB" id="10253954at2759"/>
<evidence type="ECO:0000256" key="12">
    <source>
        <dbReference type="ARBA" id="ARBA00023170"/>
    </source>
</evidence>
<dbReference type="STRING" id="407821.A0A087TAD7"/>
<keyword evidence="6" id="KW-0677">Repeat</keyword>
<evidence type="ECO:0000256" key="2">
    <source>
        <dbReference type="ARBA" id="ARBA00010504"/>
    </source>
</evidence>
<evidence type="ECO:0000256" key="14">
    <source>
        <dbReference type="ARBA" id="ARBA00023319"/>
    </source>
</evidence>
<evidence type="ECO:0000256" key="4">
    <source>
        <dbReference type="ARBA" id="ARBA00022692"/>
    </source>
</evidence>
<dbReference type="GO" id="GO:0009653">
    <property type="term" value="P:anatomical structure morphogenesis"/>
    <property type="evidence" value="ECO:0007669"/>
    <property type="project" value="UniProtKB-ARBA"/>
</dbReference>
<evidence type="ECO:0000256" key="9">
    <source>
        <dbReference type="ARBA" id="ARBA00022989"/>
    </source>
</evidence>
<dbReference type="InterPro" id="IPR013783">
    <property type="entry name" value="Ig-like_fold"/>
</dbReference>
<keyword evidence="13" id="KW-0325">Glycoprotein</keyword>
<evidence type="ECO:0000256" key="10">
    <source>
        <dbReference type="ARBA" id="ARBA00023136"/>
    </source>
</evidence>
<dbReference type="GO" id="GO:0004725">
    <property type="term" value="F:protein tyrosine phosphatase activity"/>
    <property type="evidence" value="ECO:0007669"/>
    <property type="project" value="UniProtKB-EC"/>
</dbReference>
<accession>A0A087TAD7</accession>
<dbReference type="PROSITE" id="PS50835">
    <property type="entry name" value="IG_LIKE"/>
    <property type="match status" value="1"/>
</dbReference>
<keyword evidence="8" id="KW-0904">Protein phosphatase</keyword>
<evidence type="ECO:0000256" key="6">
    <source>
        <dbReference type="ARBA" id="ARBA00022737"/>
    </source>
</evidence>
<evidence type="ECO:0000256" key="11">
    <source>
        <dbReference type="ARBA" id="ARBA00023157"/>
    </source>
</evidence>
<dbReference type="PANTHER" id="PTHR13817">
    <property type="entry name" value="TITIN"/>
    <property type="match status" value="1"/>
</dbReference>
<dbReference type="AlphaFoldDB" id="A0A087TAD7"/>
<evidence type="ECO:0000256" key="8">
    <source>
        <dbReference type="ARBA" id="ARBA00022912"/>
    </source>
</evidence>
<comment type="subcellular location">
    <subcellularLocation>
        <location evidence="1">Membrane</location>
        <topology evidence="1">Single-pass membrane protein</topology>
    </subcellularLocation>
</comment>
<dbReference type="FunFam" id="2.60.40.10:FF:000010">
    <property type="entry name" value="receptor-type tyrosine-protein phosphatase delta isoform X1"/>
    <property type="match status" value="1"/>
</dbReference>
<sequence>MPGSNLNITCVAVGSPMPYVKWKKSLIDLTPEHDIPIGRNVLQLTDIRDSANYTCVAASKLGSIEAVAQVVVQGTALPRPPNNVQISDVTATSVRIAWSYDIGSENIIYYVIQYKPKQTNQEFSELSGINTMFYTIRDLTPYTEYEFYVRAVNAIGRGAPSSPAVVTTGETG</sequence>
<dbReference type="EMBL" id="KK114278">
    <property type="protein sequence ID" value="KFM62076.1"/>
    <property type="molecule type" value="Genomic_DNA"/>
</dbReference>
<keyword evidence="19" id="KW-1185">Reference proteome</keyword>
<dbReference type="PANTHER" id="PTHR13817:SF73">
    <property type="entry name" value="FIBRONECTIN TYPE-III DOMAIN-CONTAINING PROTEIN"/>
    <property type="match status" value="1"/>
</dbReference>